<evidence type="ECO:0000313" key="9">
    <source>
        <dbReference type="EMBL" id="KAK2066805.1"/>
    </source>
</evidence>
<dbReference type="InterPro" id="IPR011707">
    <property type="entry name" value="Cu-oxidase-like_N"/>
</dbReference>
<dbReference type="InterPro" id="IPR008972">
    <property type="entry name" value="Cupredoxin"/>
</dbReference>
<dbReference type="InterPro" id="IPR002355">
    <property type="entry name" value="Cu_oxidase_Cu_BS"/>
</dbReference>
<protein>
    <recommendedName>
        <fullName evidence="11">Multicopper oxidase</fullName>
    </recommendedName>
</protein>
<evidence type="ECO:0008006" key="11">
    <source>
        <dbReference type="Google" id="ProtNLM"/>
    </source>
</evidence>
<sequence length="668" mass="72843">MEDEGLISVGPKPSKAKTVSLRIFVATVVGLVTSSFILGLGLGYSLPRWSSPASLSGAPNVTLDYSQLLPHDLVFVPVRRLINTTSLGEKGDFVVTAENTAREVVLNITQALAAPDGFTKPMILVNGQSPGPKIEANSGDMIRVTVNNQMVNTSTSIHFHGINQRNSTWMDGVAGVTQCPIPPGENYTYEFTCIEQRGTFWYHAHTGVQYTDGLFGPIVIHDPDEKTPPYDDEKIIFMGDHYHTYAGLLVQSYLQPGSVWAPTIPGVEPLPDNILLNGQHMTDCTIPSTTWPDAPSLPTTDGAVPTCTNGTLSRTPIAANQTVRLRLINHSAFFSLWFSIDNHTLTLVELDGNEVAPQPGLRGVYLNIGQRASVLVTADQRPGNYLMRASLPQTCFLPYAPYVSARLAAVGYQGRGLLAYDGVDPAAPPRGAAGNTSNPYGVGNNGARGHVWEGCDDMAFDVPVPVREMAALPVSQANMWTVKFQFQQAGAVNRVFINRTSWSTLDGDAQIWGALDQMPFSAGQGGSYHNWDFPWDQQVLLIPDADQGVQVVINSLDNMEHPFHLHGHTFQVVGWGPGEFDAGGNATTWRLANPMRRDTVTVPALHHVVIRFVADNPGLWALHCHVAWHLEGGMFVSFLERPDDLQSLISRMDGGSRDQAKTFCAKRR</sequence>
<dbReference type="EMBL" id="JAQQPM010000001">
    <property type="protein sequence ID" value="KAK2066805.1"/>
    <property type="molecule type" value="Genomic_DNA"/>
</dbReference>
<dbReference type="GO" id="GO:0016491">
    <property type="term" value="F:oxidoreductase activity"/>
    <property type="evidence" value="ECO:0007669"/>
    <property type="project" value="UniProtKB-KW"/>
</dbReference>
<evidence type="ECO:0000256" key="1">
    <source>
        <dbReference type="ARBA" id="ARBA00010609"/>
    </source>
</evidence>
<comment type="caution">
    <text evidence="9">The sequence shown here is derived from an EMBL/GenBank/DDBJ whole genome shotgun (WGS) entry which is preliminary data.</text>
</comment>
<feature type="domain" description="Plastocyanin-like" evidence="8">
    <location>
        <begin position="109"/>
        <end position="224"/>
    </location>
</feature>
<evidence type="ECO:0000259" key="8">
    <source>
        <dbReference type="Pfam" id="PF07732"/>
    </source>
</evidence>
<keyword evidence="5" id="KW-0812">Transmembrane</keyword>
<keyword evidence="3" id="KW-0560">Oxidoreductase</keyword>
<dbReference type="Pfam" id="PF07731">
    <property type="entry name" value="Cu-oxidase_2"/>
    <property type="match status" value="1"/>
</dbReference>
<dbReference type="InterPro" id="IPR011706">
    <property type="entry name" value="Cu-oxidase_C"/>
</dbReference>
<keyword evidence="5" id="KW-0472">Membrane</keyword>
<comment type="similarity">
    <text evidence="1">Belongs to the multicopper oxidase family.</text>
</comment>
<dbReference type="CDD" id="cd13910">
    <property type="entry name" value="CuRO_3_MCO_like_4"/>
    <property type="match status" value="1"/>
</dbReference>
<dbReference type="GO" id="GO:0005507">
    <property type="term" value="F:copper ion binding"/>
    <property type="evidence" value="ECO:0007669"/>
    <property type="project" value="InterPro"/>
</dbReference>
<keyword evidence="5" id="KW-1133">Transmembrane helix</keyword>
<dbReference type="Pfam" id="PF07732">
    <property type="entry name" value="Cu-oxidase_3"/>
    <property type="match status" value="1"/>
</dbReference>
<evidence type="ECO:0000256" key="5">
    <source>
        <dbReference type="SAM" id="Phobius"/>
    </source>
</evidence>
<dbReference type="PROSITE" id="PS00080">
    <property type="entry name" value="MULTICOPPER_OXIDASE2"/>
    <property type="match status" value="1"/>
</dbReference>
<dbReference type="PANTHER" id="PTHR11709">
    <property type="entry name" value="MULTI-COPPER OXIDASE"/>
    <property type="match status" value="1"/>
</dbReference>
<name>A0AAD9HXI9_9PEZI</name>
<accession>A0AAD9HXI9</accession>
<dbReference type="InterPro" id="IPR045087">
    <property type="entry name" value="Cu-oxidase_fam"/>
</dbReference>
<dbReference type="CDD" id="cd13857">
    <property type="entry name" value="CuRO_1_Diphenol_Ox"/>
    <property type="match status" value="1"/>
</dbReference>
<proteinExistence type="inferred from homology"/>
<dbReference type="InterPro" id="IPR033138">
    <property type="entry name" value="Cu_oxidase_CS"/>
</dbReference>
<evidence type="ECO:0000259" key="6">
    <source>
        <dbReference type="Pfam" id="PF00394"/>
    </source>
</evidence>
<evidence type="ECO:0000256" key="2">
    <source>
        <dbReference type="ARBA" id="ARBA00022723"/>
    </source>
</evidence>
<dbReference type="Proteomes" id="UP001217918">
    <property type="component" value="Unassembled WGS sequence"/>
</dbReference>
<reference evidence="9" key="1">
    <citation type="journal article" date="2023" name="Mol. Plant Microbe Interact.">
        <title>Elucidating the Obligate Nature and Biological Capacity of an Invasive Fungal Corn Pathogen.</title>
        <authorList>
            <person name="MacCready J.S."/>
            <person name="Roggenkamp E.M."/>
            <person name="Gdanetz K."/>
            <person name="Chilvers M.I."/>
        </authorList>
    </citation>
    <scope>NUCLEOTIDE SEQUENCE</scope>
    <source>
        <strain evidence="9">PM02</strain>
    </source>
</reference>
<evidence type="ECO:0000256" key="3">
    <source>
        <dbReference type="ARBA" id="ARBA00023002"/>
    </source>
</evidence>
<dbReference type="SUPFAM" id="SSF49503">
    <property type="entry name" value="Cupredoxins"/>
    <property type="match status" value="3"/>
</dbReference>
<feature type="domain" description="Plastocyanin-like" evidence="7">
    <location>
        <begin position="532"/>
        <end position="643"/>
    </location>
</feature>
<dbReference type="AlphaFoldDB" id="A0AAD9HXI9"/>
<keyword evidence="2" id="KW-0479">Metal-binding</keyword>
<evidence type="ECO:0000256" key="4">
    <source>
        <dbReference type="ARBA" id="ARBA00023008"/>
    </source>
</evidence>
<dbReference type="InterPro" id="IPR001117">
    <property type="entry name" value="Cu-oxidase_2nd"/>
</dbReference>
<evidence type="ECO:0000313" key="10">
    <source>
        <dbReference type="Proteomes" id="UP001217918"/>
    </source>
</evidence>
<organism evidence="9 10">
    <name type="scientific">Phyllachora maydis</name>
    <dbReference type="NCBI Taxonomy" id="1825666"/>
    <lineage>
        <taxon>Eukaryota</taxon>
        <taxon>Fungi</taxon>
        <taxon>Dikarya</taxon>
        <taxon>Ascomycota</taxon>
        <taxon>Pezizomycotina</taxon>
        <taxon>Sordariomycetes</taxon>
        <taxon>Sordariomycetidae</taxon>
        <taxon>Phyllachorales</taxon>
        <taxon>Phyllachoraceae</taxon>
        <taxon>Phyllachora</taxon>
    </lineage>
</organism>
<dbReference type="Gene3D" id="2.60.40.420">
    <property type="entry name" value="Cupredoxins - blue copper proteins"/>
    <property type="match status" value="3"/>
</dbReference>
<dbReference type="PROSITE" id="PS00079">
    <property type="entry name" value="MULTICOPPER_OXIDASE1"/>
    <property type="match status" value="1"/>
</dbReference>
<feature type="domain" description="Plastocyanin-like" evidence="6">
    <location>
        <begin position="233"/>
        <end position="390"/>
    </location>
</feature>
<dbReference type="CDD" id="cd04205">
    <property type="entry name" value="CuRO_2_LCC_like"/>
    <property type="match status" value="1"/>
</dbReference>
<gene>
    <name evidence="9" type="ORF">P8C59_000590</name>
</gene>
<keyword evidence="4" id="KW-0186">Copper</keyword>
<evidence type="ECO:0000259" key="7">
    <source>
        <dbReference type="Pfam" id="PF07731"/>
    </source>
</evidence>
<feature type="transmembrane region" description="Helical" evidence="5">
    <location>
        <begin position="21"/>
        <end position="46"/>
    </location>
</feature>
<dbReference type="Pfam" id="PF00394">
    <property type="entry name" value="Cu-oxidase"/>
    <property type="match status" value="1"/>
</dbReference>
<keyword evidence="10" id="KW-1185">Reference proteome</keyword>
<dbReference type="PANTHER" id="PTHR11709:SF414">
    <property type="entry name" value="ADR239WP"/>
    <property type="match status" value="1"/>
</dbReference>